<organism evidence="3">
    <name type="scientific">freshwater metagenome</name>
    <dbReference type="NCBI Taxonomy" id="449393"/>
    <lineage>
        <taxon>unclassified sequences</taxon>
        <taxon>metagenomes</taxon>
        <taxon>ecological metagenomes</taxon>
    </lineage>
</organism>
<dbReference type="AlphaFoldDB" id="A0A6J6DZG3"/>
<dbReference type="InterPro" id="IPR051010">
    <property type="entry name" value="BCAA_transport"/>
</dbReference>
<reference evidence="3" key="1">
    <citation type="submission" date="2020-05" db="EMBL/GenBank/DDBJ databases">
        <authorList>
            <person name="Chiriac C."/>
            <person name="Salcher M."/>
            <person name="Ghai R."/>
            <person name="Kavagutti S V."/>
        </authorList>
    </citation>
    <scope>NUCLEOTIDE SEQUENCE</scope>
</reference>
<dbReference type="Pfam" id="PF13458">
    <property type="entry name" value="Peripla_BP_6"/>
    <property type="match status" value="1"/>
</dbReference>
<dbReference type="PANTHER" id="PTHR30483:SF6">
    <property type="entry name" value="PERIPLASMIC BINDING PROTEIN OF ABC TRANSPORTER FOR NATURAL AMINO ACIDS"/>
    <property type="match status" value="1"/>
</dbReference>
<dbReference type="InterPro" id="IPR028082">
    <property type="entry name" value="Peripla_BP_I"/>
</dbReference>
<name>A0A6J6DZG3_9ZZZZ</name>
<protein>
    <submittedName>
        <fullName evidence="3">Unannotated protein</fullName>
    </submittedName>
</protein>
<proteinExistence type="predicted"/>
<dbReference type="PANTHER" id="PTHR30483">
    <property type="entry name" value="LEUCINE-SPECIFIC-BINDING PROTEIN"/>
    <property type="match status" value="1"/>
</dbReference>
<accession>A0A6J6DZG3</accession>
<dbReference type="EMBL" id="CAEZTT010000003">
    <property type="protein sequence ID" value="CAB4567393.1"/>
    <property type="molecule type" value="Genomic_DNA"/>
</dbReference>
<dbReference type="Gene3D" id="3.40.50.2300">
    <property type="match status" value="2"/>
</dbReference>
<feature type="domain" description="Leucine-binding protein" evidence="2">
    <location>
        <begin position="34"/>
        <end position="387"/>
    </location>
</feature>
<evidence type="ECO:0000313" key="3">
    <source>
        <dbReference type="EMBL" id="CAB4567393.1"/>
    </source>
</evidence>
<dbReference type="SUPFAM" id="SSF53822">
    <property type="entry name" value="Periplasmic binding protein-like I"/>
    <property type="match status" value="1"/>
</dbReference>
<dbReference type="InterPro" id="IPR028081">
    <property type="entry name" value="Leu-bd"/>
</dbReference>
<evidence type="ECO:0000256" key="1">
    <source>
        <dbReference type="ARBA" id="ARBA00022729"/>
    </source>
</evidence>
<keyword evidence="1" id="KW-0732">Signal</keyword>
<gene>
    <name evidence="3" type="ORF">UFOPK1726_00072</name>
</gene>
<evidence type="ECO:0000259" key="2">
    <source>
        <dbReference type="Pfam" id="PF13458"/>
    </source>
</evidence>
<sequence>MSVRKTLRNFLALGISAALVFAGSTAANAAPKNVEVSVISSTSGGLKPFGDAYVAGLEWGLNYFTKGTMVVNNQKIVLTKYDDGGLPDTATTHFKTAVGKGSKIIVGTVSSGVALALAPQAAQNKVLYISGPAKQFLITQRGSQFSNKYTFRSGVQTEQDLIPIKGALGNNVAGKRIVLFVEDNAFGDAYISAAPKLFPGATVVGQKVTGTKSDYTSDVLRLRQSNPDTVFVAWSNTATSLAMWTAMRQQGVLGSTTIVTGLAQTSAYPIFGQLLGSQNVIYSSSYFPGASTNAIGTALRADYRRTNPNAAPFYGEDLFTPDGVTAAQMIVRALSMKANSKTGLTGVNAMIKGLEGWKFTSMKGITTIRKEDHALIQPMYQTRLEREGSNFIPKLVKLYPNAAPPLN</sequence>